<name>A0A409VDG0_9AGAR</name>
<evidence type="ECO:0000313" key="2">
    <source>
        <dbReference type="EMBL" id="PPQ63855.1"/>
    </source>
</evidence>
<proteinExistence type="predicted"/>
<feature type="compositionally biased region" description="Basic and acidic residues" evidence="1">
    <location>
        <begin position="117"/>
        <end position="138"/>
    </location>
</feature>
<dbReference type="AlphaFoldDB" id="A0A409VDG0"/>
<dbReference type="InParanoid" id="A0A409VDG0"/>
<sequence>MPSVSEGPDVQFQALVQLKDEDEQWNKLRARVIQLTHSMLDLSELGCYQDSAVDDIFRMISEEFVDIFPDDTDKEKRQHFLRQWILKTHRGRRINQRRRRWRRSSEDPSDIINLAESSEKENIAHKDQGSSKHNEPETGKQSVVDHGPGAYRRHSKRILSRSVRPCALSRKTTPPLHESVSAEGKERSLRTTFANIQPLLNHLNISPVASHSDHSPDTREFRCTTIESFATVQVPPAIPSPVTSPTDNTPESDSCKSVASPRNVSQGDNNPQDQFPSSTLATCAHDKPFASRFYKFKPAVGNSPNGHTYIPGLPVLSPRNNSCIPEAKQPVTEKPHTYVFNFLKACNPPMDHYYDQFVKAGCVGYQYLYAMSTWPQHMRRNFISTLGGGEPSEDGSSSKPTEIDVLVIDRMIEVVFGLEY</sequence>
<dbReference type="Proteomes" id="UP000284842">
    <property type="component" value="Unassembled WGS sequence"/>
</dbReference>
<feature type="region of interest" description="Disordered" evidence="1">
    <location>
        <begin position="234"/>
        <end position="279"/>
    </location>
</feature>
<dbReference type="EMBL" id="NHTK01006107">
    <property type="protein sequence ID" value="PPQ63855.1"/>
    <property type="molecule type" value="Genomic_DNA"/>
</dbReference>
<comment type="caution">
    <text evidence="2">The sequence shown here is derived from an EMBL/GenBank/DDBJ whole genome shotgun (WGS) entry which is preliminary data.</text>
</comment>
<evidence type="ECO:0000256" key="1">
    <source>
        <dbReference type="SAM" id="MobiDB-lite"/>
    </source>
</evidence>
<feature type="region of interest" description="Disordered" evidence="1">
    <location>
        <begin position="95"/>
        <end position="189"/>
    </location>
</feature>
<evidence type="ECO:0000313" key="3">
    <source>
        <dbReference type="Proteomes" id="UP000284842"/>
    </source>
</evidence>
<dbReference type="OrthoDB" id="3069347at2759"/>
<accession>A0A409VDG0</accession>
<reference evidence="2 3" key="1">
    <citation type="journal article" date="2018" name="Evol. Lett.">
        <title>Horizontal gene cluster transfer increased hallucinogenic mushroom diversity.</title>
        <authorList>
            <person name="Reynolds H.T."/>
            <person name="Vijayakumar V."/>
            <person name="Gluck-Thaler E."/>
            <person name="Korotkin H.B."/>
            <person name="Matheny P.B."/>
            <person name="Slot J.C."/>
        </authorList>
    </citation>
    <scope>NUCLEOTIDE SEQUENCE [LARGE SCALE GENOMIC DNA]</scope>
    <source>
        <strain evidence="2 3">2629</strain>
    </source>
</reference>
<protein>
    <submittedName>
        <fullName evidence="2">Uncharacterized protein</fullName>
    </submittedName>
</protein>
<keyword evidence="3" id="KW-1185">Reference proteome</keyword>
<feature type="compositionally biased region" description="Polar residues" evidence="1">
    <location>
        <begin position="241"/>
        <end position="279"/>
    </location>
</feature>
<organism evidence="2 3">
    <name type="scientific">Panaeolus cyanescens</name>
    <dbReference type="NCBI Taxonomy" id="181874"/>
    <lineage>
        <taxon>Eukaryota</taxon>
        <taxon>Fungi</taxon>
        <taxon>Dikarya</taxon>
        <taxon>Basidiomycota</taxon>
        <taxon>Agaricomycotina</taxon>
        <taxon>Agaricomycetes</taxon>
        <taxon>Agaricomycetidae</taxon>
        <taxon>Agaricales</taxon>
        <taxon>Agaricineae</taxon>
        <taxon>Galeropsidaceae</taxon>
        <taxon>Panaeolus</taxon>
    </lineage>
</organism>
<gene>
    <name evidence="2" type="ORF">CVT24_009068</name>
</gene>